<keyword evidence="2" id="KW-1185">Reference proteome</keyword>
<reference evidence="1" key="1">
    <citation type="journal article" date="2019" name="bioRxiv">
        <title>The Genome of the Zebra Mussel, Dreissena polymorpha: A Resource for Invasive Species Research.</title>
        <authorList>
            <person name="McCartney M.A."/>
            <person name="Auch B."/>
            <person name="Kono T."/>
            <person name="Mallez S."/>
            <person name="Zhang Y."/>
            <person name="Obille A."/>
            <person name="Becker A."/>
            <person name="Abrahante J.E."/>
            <person name="Garbe J."/>
            <person name="Badalamenti J.P."/>
            <person name="Herman A."/>
            <person name="Mangelson H."/>
            <person name="Liachko I."/>
            <person name="Sullivan S."/>
            <person name="Sone E.D."/>
            <person name="Koren S."/>
            <person name="Silverstein K.A.T."/>
            <person name="Beckman K.B."/>
            <person name="Gohl D.M."/>
        </authorList>
    </citation>
    <scope>NUCLEOTIDE SEQUENCE</scope>
    <source>
        <strain evidence="1">Duluth1</strain>
        <tissue evidence="1">Whole animal</tissue>
    </source>
</reference>
<proteinExistence type="predicted"/>
<gene>
    <name evidence="1" type="ORF">DPMN_127905</name>
</gene>
<dbReference type="EMBL" id="JAIWYP010000005">
    <property type="protein sequence ID" value="KAH3826016.1"/>
    <property type="molecule type" value="Genomic_DNA"/>
</dbReference>
<organism evidence="1 2">
    <name type="scientific">Dreissena polymorpha</name>
    <name type="common">Zebra mussel</name>
    <name type="synonym">Mytilus polymorpha</name>
    <dbReference type="NCBI Taxonomy" id="45954"/>
    <lineage>
        <taxon>Eukaryota</taxon>
        <taxon>Metazoa</taxon>
        <taxon>Spiralia</taxon>
        <taxon>Lophotrochozoa</taxon>
        <taxon>Mollusca</taxon>
        <taxon>Bivalvia</taxon>
        <taxon>Autobranchia</taxon>
        <taxon>Heteroconchia</taxon>
        <taxon>Euheterodonta</taxon>
        <taxon>Imparidentia</taxon>
        <taxon>Neoheterodontei</taxon>
        <taxon>Myida</taxon>
        <taxon>Dreissenoidea</taxon>
        <taxon>Dreissenidae</taxon>
        <taxon>Dreissena</taxon>
    </lineage>
</organism>
<evidence type="ECO:0000313" key="2">
    <source>
        <dbReference type="Proteomes" id="UP000828390"/>
    </source>
</evidence>
<reference evidence="1" key="2">
    <citation type="submission" date="2020-11" db="EMBL/GenBank/DDBJ databases">
        <authorList>
            <person name="McCartney M.A."/>
            <person name="Auch B."/>
            <person name="Kono T."/>
            <person name="Mallez S."/>
            <person name="Becker A."/>
            <person name="Gohl D.M."/>
            <person name="Silverstein K.A.T."/>
            <person name="Koren S."/>
            <person name="Bechman K.B."/>
            <person name="Herman A."/>
            <person name="Abrahante J.E."/>
            <person name="Garbe J."/>
        </authorList>
    </citation>
    <scope>NUCLEOTIDE SEQUENCE</scope>
    <source>
        <strain evidence="1">Duluth1</strain>
        <tissue evidence="1">Whole animal</tissue>
    </source>
</reference>
<accession>A0A9D4H2U8</accession>
<evidence type="ECO:0000313" key="1">
    <source>
        <dbReference type="EMBL" id="KAH3826016.1"/>
    </source>
</evidence>
<sequence length="168" mass="18660">MLSEKDSFNCHVYLLVGKQHRKQLLVGCVQLVEDGLAPAEKSLLAAFTLQLLCHTVIIASEPQDLADMFIWTSGHHLLTTAWAFKARPPETTRHPAQEGVAKVPVNIWQASVDTCRLWWVVPQLADIHLNPALGIVRDNCLGDPRVVHGGKVPLPVAREWTGVYFLIS</sequence>
<name>A0A9D4H2U8_DREPO</name>
<dbReference type="Proteomes" id="UP000828390">
    <property type="component" value="Unassembled WGS sequence"/>
</dbReference>
<dbReference type="AlphaFoldDB" id="A0A9D4H2U8"/>
<comment type="caution">
    <text evidence="1">The sequence shown here is derived from an EMBL/GenBank/DDBJ whole genome shotgun (WGS) entry which is preliminary data.</text>
</comment>
<protein>
    <submittedName>
        <fullName evidence="1">Uncharacterized protein</fullName>
    </submittedName>
</protein>